<reference evidence="5" key="1">
    <citation type="submission" date="2012-12" db="EMBL/GenBank/DDBJ databases">
        <authorList>
            <person name="Hellsten U."/>
            <person name="Grimwood J."/>
            <person name="Chapman J.A."/>
            <person name="Shapiro H."/>
            <person name="Aerts A."/>
            <person name="Otillar R.P."/>
            <person name="Terry A.Y."/>
            <person name="Boore J.L."/>
            <person name="Simakov O."/>
            <person name="Marletaz F."/>
            <person name="Cho S.-J."/>
            <person name="Edsinger-Gonzales E."/>
            <person name="Havlak P."/>
            <person name="Kuo D.-H."/>
            <person name="Larsson T."/>
            <person name="Lv J."/>
            <person name="Arendt D."/>
            <person name="Savage R."/>
            <person name="Osoegawa K."/>
            <person name="de Jong P."/>
            <person name="Lindberg D.R."/>
            <person name="Seaver E.C."/>
            <person name="Weisblat D.A."/>
            <person name="Putnam N.H."/>
            <person name="Grigoriev I.V."/>
            <person name="Rokhsar D.S."/>
        </authorList>
    </citation>
    <scope>NUCLEOTIDE SEQUENCE</scope>
    <source>
        <strain evidence="5">I ESC-2004</strain>
    </source>
</reference>
<dbReference type="InterPro" id="IPR009057">
    <property type="entry name" value="Homeodomain-like_sf"/>
</dbReference>
<dbReference type="EnsemblMetazoa" id="CapteT211759">
    <property type="protein sequence ID" value="CapteP211759"/>
    <property type="gene ID" value="CapteG211759"/>
</dbReference>
<dbReference type="EMBL" id="AMQN01003573">
    <property type="status" value="NOT_ANNOTATED_CDS"/>
    <property type="molecule type" value="Genomic_DNA"/>
</dbReference>
<dbReference type="InterPro" id="IPR032675">
    <property type="entry name" value="LRR_dom_sf"/>
</dbReference>
<dbReference type="PANTHER" id="PTHR24373">
    <property type="entry name" value="SLIT RELATED LEUCINE-RICH REPEAT NEURONAL PROTEIN"/>
    <property type="match status" value="1"/>
</dbReference>
<dbReference type="PROSITE" id="PS51450">
    <property type="entry name" value="LRR"/>
    <property type="match status" value="1"/>
</dbReference>
<dbReference type="EMBL" id="KB312171">
    <property type="protein sequence ID" value="ELT87739.1"/>
    <property type="molecule type" value="Genomic_DNA"/>
</dbReference>
<keyword evidence="5" id="KW-1185">Reference proteome</keyword>
<dbReference type="GO" id="GO:0005615">
    <property type="term" value="C:extracellular space"/>
    <property type="evidence" value="ECO:0007669"/>
    <property type="project" value="TreeGrafter"/>
</dbReference>
<dbReference type="SUPFAM" id="SSF52058">
    <property type="entry name" value="L domain-like"/>
    <property type="match status" value="1"/>
</dbReference>
<keyword evidence="2" id="KW-1133">Transmembrane helix</keyword>
<dbReference type="AlphaFoldDB" id="R7T9S1"/>
<dbReference type="PANTHER" id="PTHR24373:SF370">
    <property type="entry name" value="FISH-LIPS, ISOFORM E"/>
    <property type="match status" value="1"/>
</dbReference>
<dbReference type="GO" id="GO:0031012">
    <property type="term" value="C:extracellular matrix"/>
    <property type="evidence" value="ECO:0007669"/>
    <property type="project" value="TreeGrafter"/>
</dbReference>
<dbReference type="OrthoDB" id="676979at2759"/>
<dbReference type="Proteomes" id="UP000014760">
    <property type="component" value="Unassembled WGS sequence"/>
</dbReference>
<dbReference type="Pfam" id="PF00560">
    <property type="entry name" value="LRR_1"/>
    <property type="match status" value="1"/>
</dbReference>
<reference evidence="3 5" key="2">
    <citation type="journal article" date="2013" name="Nature">
        <title>Insights into bilaterian evolution from three spiralian genomes.</title>
        <authorList>
            <person name="Simakov O."/>
            <person name="Marletaz F."/>
            <person name="Cho S.J."/>
            <person name="Edsinger-Gonzales E."/>
            <person name="Havlak P."/>
            <person name="Hellsten U."/>
            <person name="Kuo D.H."/>
            <person name="Larsson T."/>
            <person name="Lv J."/>
            <person name="Arendt D."/>
            <person name="Savage R."/>
            <person name="Osoegawa K."/>
            <person name="de Jong P."/>
            <person name="Grimwood J."/>
            <person name="Chapman J.A."/>
            <person name="Shapiro H."/>
            <person name="Aerts A."/>
            <person name="Otillar R.P."/>
            <person name="Terry A.Y."/>
            <person name="Boore J.L."/>
            <person name="Grigoriev I.V."/>
            <person name="Lindberg D.R."/>
            <person name="Seaver E.C."/>
            <person name="Weisblat D.A."/>
            <person name="Putnam N.H."/>
            <person name="Rokhsar D.S."/>
        </authorList>
    </citation>
    <scope>NUCLEOTIDE SEQUENCE</scope>
    <source>
        <strain evidence="3 5">I ESC-2004</strain>
    </source>
</reference>
<name>R7T9S1_CAPTE</name>
<gene>
    <name evidence="3" type="ORF">CAPTEDRAFT_211759</name>
</gene>
<accession>R7T9S1</accession>
<evidence type="ECO:0000256" key="2">
    <source>
        <dbReference type="SAM" id="Phobius"/>
    </source>
</evidence>
<dbReference type="STRING" id="283909.R7T9S1"/>
<sequence>MATKRKITCVTLETKFLAISEKAIADKFGIPPSTLSTWIKNSEKIQAHWSRDIPLDVTSISLGDNSITTIGPKAFSNFTELKEVNHFANKISIIHDDAFSGLNKLRALSLTFNGLTEVPILEGLVLNSLQLGQNRIQLKESDFENVTIKHLEIMNNRIYGNLSAICKLSETLQVLYLHGNPLEERSPAELYNLIHSLSKAKVINLKFCGIASIPDLRPLNLELWIASNPFECDCRLTWMSDANIYDYIKLQCKSPDEFKWKKLHNILLDDLCPVQTLSLHASKLLPSHCTSLERIVVYRVKGLGVVDEQKPFRLLSNFLDYVSGYKDDVWCIFTRGEINASSDIVQSSNHSPVLHMLSMMPFIAVTTVAPPALRDSADIHLFLISSITHRAILPVESLIPLPGLVIFLFVGAFSW</sequence>
<evidence type="ECO:0000256" key="1">
    <source>
        <dbReference type="ARBA" id="ARBA00022729"/>
    </source>
</evidence>
<evidence type="ECO:0000313" key="4">
    <source>
        <dbReference type="EnsemblMetazoa" id="CapteP211759"/>
    </source>
</evidence>
<dbReference type="SUPFAM" id="SSF46689">
    <property type="entry name" value="Homeodomain-like"/>
    <property type="match status" value="1"/>
</dbReference>
<dbReference type="Gene3D" id="1.10.10.60">
    <property type="entry name" value="Homeodomain-like"/>
    <property type="match status" value="1"/>
</dbReference>
<dbReference type="HOGENOM" id="CLU_662668_0_0_1"/>
<keyword evidence="2" id="KW-0472">Membrane</keyword>
<feature type="transmembrane region" description="Helical" evidence="2">
    <location>
        <begin position="393"/>
        <end position="413"/>
    </location>
</feature>
<evidence type="ECO:0000313" key="3">
    <source>
        <dbReference type="EMBL" id="ELT87739.1"/>
    </source>
</evidence>
<dbReference type="Gene3D" id="3.80.10.10">
    <property type="entry name" value="Ribonuclease Inhibitor"/>
    <property type="match status" value="2"/>
</dbReference>
<proteinExistence type="predicted"/>
<dbReference type="InterPro" id="IPR050328">
    <property type="entry name" value="Dev_Immune_Receptor"/>
</dbReference>
<protein>
    <recommendedName>
        <fullName evidence="6">LRRCT domain-containing protein</fullName>
    </recommendedName>
</protein>
<keyword evidence="1" id="KW-0732">Signal</keyword>
<dbReference type="Pfam" id="PF13855">
    <property type="entry name" value="LRR_8"/>
    <property type="match status" value="1"/>
</dbReference>
<reference evidence="4" key="3">
    <citation type="submission" date="2015-06" db="UniProtKB">
        <authorList>
            <consortium name="EnsemblMetazoa"/>
        </authorList>
    </citation>
    <scope>IDENTIFICATION</scope>
</reference>
<dbReference type="InterPro" id="IPR001611">
    <property type="entry name" value="Leu-rich_rpt"/>
</dbReference>
<evidence type="ECO:0000313" key="5">
    <source>
        <dbReference type="Proteomes" id="UP000014760"/>
    </source>
</evidence>
<organism evidence="3">
    <name type="scientific">Capitella teleta</name>
    <name type="common">Polychaete worm</name>
    <dbReference type="NCBI Taxonomy" id="283909"/>
    <lineage>
        <taxon>Eukaryota</taxon>
        <taxon>Metazoa</taxon>
        <taxon>Spiralia</taxon>
        <taxon>Lophotrochozoa</taxon>
        <taxon>Annelida</taxon>
        <taxon>Polychaeta</taxon>
        <taxon>Sedentaria</taxon>
        <taxon>Scolecida</taxon>
        <taxon>Capitellidae</taxon>
        <taxon>Capitella</taxon>
    </lineage>
</organism>
<evidence type="ECO:0008006" key="6">
    <source>
        <dbReference type="Google" id="ProtNLM"/>
    </source>
</evidence>
<keyword evidence="2" id="KW-0812">Transmembrane</keyword>